<evidence type="ECO:0000313" key="1">
    <source>
        <dbReference type="EMBL" id="EAL2367768.1"/>
    </source>
</evidence>
<proteinExistence type="predicted"/>
<accession>A0A5T1MDF2</accession>
<dbReference type="EMBL" id="AACMNR010000013">
    <property type="protein sequence ID" value="EAL2367768.1"/>
    <property type="molecule type" value="Genomic_DNA"/>
</dbReference>
<organism evidence="1">
    <name type="scientific">Campylobacter jejuni</name>
    <dbReference type="NCBI Taxonomy" id="197"/>
    <lineage>
        <taxon>Bacteria</taxon>
        <taxon>Pseudomonadati</taxon>
        <taxon>Campylobacterota</taxon>
        <taxon>Epsilonproteobacteria</taxon>
        <taxon>Campylobacterales</taxon>
        <taxon>Campylobacteraceae</taxon>
        <taxon>Campylobacter</taxon>
    </lineage>
</organism>
<reference evidence="1" key="1">
    <citation type="submission" date="2019-05" db="EMBL/GenBank/DDBJ databases">
        <authorList>
            <consortium name="PulseNet: The National Subtyping Network for Foodborne Disease Surveillance"/>
            <person name="Tarr C.L."/>
            <person name="Trees E."/>
            <person name="Katz L.S."/>
            <person name="Carleton-Romer H.A."/>
            <person name="Stroika S."/>
            <person name="Kucerova Z."/>
            <person name="Roache K.F."/>
            <person name="Sabol A.L."/>
            <person name="Besser J."/>
            <person name="Gerner-Smidt P."/>
        </authorList>
    </citation>
    <scope>NUCLEOTIDE SEQUENCE</scope>
    <source>
        <strain evidence="1">PNUSAC009286</strain>
    </source>
</reference>
<comment type="caution">
    <text evidence="1">The sequence shown here is derived from an EMBL/GenBank/DDBJ whole genome shotgun (WGS) entry which is preliminary data.</text>
</comment>
<name>A0A5T1MDF2_CAMJU</name>
<dbReference type="RefSeq" id="WP_011049703.1">
    <property type="nucleotide sequence ID" value="NZ_CP023866.1"/>
</dbReference>
<sequence length="221" mass="25794">MDNLKLENRKIIDVCDLFVTFKNNIESLFSLIKADDASPKIERLPIFNIPQEVRQLDPNLKYQPTHKLTFENEDTSIFLGDNVIGFDSSKREKEDINFISTILKSLKDEIESINRIGIKRTFNIDSIDNFLELKIKNDGNNDSLKKLSHIQLKEDNWVVNIANAENNNVVINNEKRNGYIVDVITFFENLKNCNYEETMKKISQLYSLQEKKYKKITKSKL</sequence>
<dbReference type="AlphaFoldDB" id="A0A5T1MDF2"/>
<gene>
    <name evidence="1" type="ORF">FDR90_05895</name>
</gene>
<protein>
    <submittedName>
        <fullName evidence="1">Uncharacterized protein</fullName>
    </submittedName>
</protein>